<dbReference type="Pfam" id="PF00440">
    <property type="entry name" value="TetR_N"/>
    <property type="match status" value="1"/>
</dbReference>
<keyword evidence="2" id="KW-0805">Transcription regulation</keyword>
<dbReference type="RefSeq" id="WP_210682956.1">
    <property type="nucleotide sequence ID" value="NZ_JAGMWN010000007.1"/>
</dbReference>
<evidence type="ECO:0000256" key="1">
    <source>
        <dbReference type="ARBA" id="ARBA00022491"/>
    </source>
</evidence>
<dbReference type="InterPro" id="IPR050109">
    <property type="entry name" value="HTH-type_TetR-like_transc_reg"/>
</dbReference>
<reference evidence="8" key="1">
    <citation type="submission" date="2021-04" db="EMBL/GenBank/DDBJ databases">
        <authorList>
            <person name="Zhang D.-C."/>
        </authorList>
    </citation>
    <scope>NUCLEOTIDE SEQUENCE</scope>
    <source>
        <strain evidence="8">CGMCC 1.15697</strain>
    </source>
</reference>
<keyword evidence="3 5" id="KW-0238">DNA-binding</keyword>
<dbReference type="PRINTS" id="PR00455">
    <property type="entry name" value="HTHTETR"/>
</dbReference>
<evidence type="ECO:0000313" key="8">
    <source>
        <dbReference type="EMBL" id="MBP5858374.1"/>
    </source>
</evidence>
<keyword evidence="9" id="KW-1185">Reference proteome</keyword>
<keyword evidence="4" id="KW-0804">Transcription</keyword>
<dbReference type="SUPFAM" id="SSF48498">
    <property type="entry name" value="Tetracyclin repressor-like, C-terminal domain"/>
    <property type="match status" value="1"/>
</dbReference>
<dbReference type="SUPFAM" id="SSF46689">
    <property type="entry name" value="Homeodomain-like"/>
    <property type="match status" value="1"/>
</dbReference>
<dbReference type="InterPro" id="IPR023772">
    <property type="entry name" value="DNA-bd_HTH_TetR-type_CS"/>
</dbReference>
<accession>A0A8J7S445</accession>
<evidence type="ECO:0000256" key="5">
    <source>
        <dbReference type="PROSITE-ProRule" id="PRU00335"/>
    </source>
</evidence>
<dbReference type="Pfam" id="PF13977">
    <property type="entry name" value="TetR_C_6"/>
    <property type="match status" value="1"/>
</dbReference>
<comment type="caution">
    <text evidence="8">The sequence shown here is derived from an EMBL/GenBank/DDBJ whole genome shotgun (WGS) entry which is preliminary data.</text>
</comment>
<dbReference type="PANTHER" id="PTHR30055">
    <property type="entry name" value="HTH-TYPE TRANSCRIPTIONAL REGULATOR RUTR"/>
    <property type="match status" value="1"/>
</dbReference>
<dbReference type="InterPro" id="IPR036271">
    <property type="entry name" value="Tet_transcr_reg_TetR-rel_C_sf"/>
</dbReference>
<evidence type="ECO:0000259" key="7">
    <source>
        <dbReference type="PROSITE" id="PS50977"/>
    </source>
</evidence>
<evidence type="ECO:0000256" key="4">
    <source>
        <dbReference type="ARBA" id="ARBA00023163"/>
    </source>
</evidence>
<dbReference type="GO" id="GO:0000976">
    <property type="term" value="F:transcription cis-regulatory region binding"/>
    <property type="evidence" value="ECO:0007669"/>
    <property type="project" value="TreeGrafter"/>
</dbReference>
<proteinExistence type="predicted"/>
<dbReference type="PROSITE" id="PS50977">
    <property type="entry name" value="HTH_TETR_2"/>
    <property type="match status" value="1"/>
</dbReference>
<feature type="DNA-binding region" description="H-T-H motif" evidence="5">
    <location>
        <begin position="47"/>
        <end position="66"/>
    </location>
</feature>
<dbReference type="InterPro" id="IPR009057">
    <property type="entry name" value="Homeodomain-like_sf"/>
</dbReference>
<evidence type="ECO:0000256" key="3">
    <source>
        <dbReference type="ARBA" id="ARBA00023125"/>
    </source>
</evidence>
<dbReference type="Gene3D" id="1.10.357.10">
    <property type="entry name" value="Tetracycline Repressor, domain 2"/>
    <property type="match status" value="1"/>
</dbReference>
<feature type="domain" description="HTH tetR-type" evidence="7">
    <location>
        <begin position="24"/>
        <end position="84"/>
    </location>
</feature>
<keyword evidence="1" id="KW-0678">Repressor</keyword>
<dbReference type="GO" id="GO:0003700">
    <property type="term" value="F:DNA-binding transcription factor activity"/>
    <property type="evidence" value="ECO:0007669"/>
    <property type="project" value="TreeGrafter"/>
</dbReference>
<protein>
    <submittedName>
        <fullName evidence="8">TetR family transcriptional regulator C-terminal domain-containing protein</fullName>
    </submittedName>
</protein>
<dbReference type="InterPro" id="IPR039538">
    <property type="entry name" value="BetI_C"/>
</dbReference>
<evidence type="ECO:0000313" key="9">
    <source>
        <dbReference type="Proteomes" id="UP000672602"/>
    </source>
</evidence>
<dbReference type="InterPro" id="IPR001647">
    <property type="entry name" value="HTH_TetR"/>
</dbReference>
<evidence type="ECO:0000256" key="6">
    <source>
        <dbReference type="SAM" id="MobiDB-lite"/>
    </source>
</evidence>
<dbReference type="PANTHER" id="PTHR30055:SF234">
    <property type="entry name" value="HTH-TYPE TRANSCRIPTIONAL REGULATOR BETI"/>
    <property type="match status" value="1"/>
</dbReference>
<dbReference type="AlphaFoldDB" id="A0A8J7S445"/>
<dbReference type="Proteomes" id="UP000672602">
    <property type="component" value="Unassembled WGS sequence"/>
</dbReference>
<dbReference type="EMBL" id="JAGMWN010000007">
    <property type="protein sequence ID" value="MBP5858374.1"/>
    <property type="molecule type" value="Genomic_DNA"/>
</dbReference>
<evidence type="ECO:0000256" key="2">
    <source>
        <dbReference type="ARBA" id="ARBA00023015"/>
    </source>
</evidence>
<dbReference type="PROSITE" id="PS01081">
    <property type="entry name" value="HTH_TETR_1"/>
    <property type="match status" value="1"/>
</dbReference>
<name>A0A8J7S445_9PROT</name>
<organism evidence="8 9">
    <name type="scientific">Marivibrio halodurans</name>
    <dbReference type="NCBI Taxonomy" id="2039722"/>
    <lineage>
        <taxon>Bacteria</taxon>
        <taxon>Pseudomonadati</taxon>
        <taxon>Pseudomonadota</taxon>
        <taxon>Alphaproteobacteria</taxon>
        <taxon>Rhodospirillales</taxon>
        <taxon>Rhodospirillaceae</taxon>
        <taxon>Marivibrio</taxon>
    </lineage>
</organism>
<gene>
    <name evidence="8" type="ORF">KAJ83_15235</name>
</gene>
<feature type="compositionally biased region" description="Basic and acidic residues" evidence="6">
    <location>
        <begin position="1"/>
        <end position="10"/>
    </location>
</feature>
<sequence>MSAPTSDEHRPRRQARSFSKKAPEVRRQELIDATFRCLCNHGSSEISVRLIAAEAGVSLGMVRHHFRTKDELLAATLQQLSDKVQSQTREALALPDLTPTERLHAFITACLHPGALDAKYVRARFLFWSLAQTNETIRTVHDRIYARFEKELRGLVGAVAEEKGLTVDLDIVTLAIMALLKGIWVEWSLAPDRADPLKLAEQILPGLDGTFASLAGSARQPSGS</sequence>
<feature type="region of interest" description="Disordered" evidence="6">
    <location>
        <begin position="1"/>
        <end position="23"/>
    </location>
</feature>